<protein>
    <submittedName>
        <fullName evidence="2">Cell division control protein 6</fullName>
    </submittedName>
</protein>
<dbReference type="eggNOG" id="COG3267">
    <property type="taxonomic scope" value="Bacteria"/>
</dbReference>
<dbReference type="AlphaFoldDB" id="A0A0W0VX58"/>
<dbReference type="PANTHER" id="PTHR35894:SF7">
    <property type="entry name" value="GENERAL SECRETION PATHWAY PROTEIN A-RELATED"/>
    <property type="match status" value="1"/>
</dbReference>
<keyword evidence="2" id="KW-0132">Cell division</keyword>
<dbReference type="InterPro" id="IPR027417">
    <property type="entry name" value="P-loop_NTPase"/>
</dbReference>
<feature type="domain" description="ORC1/DEAH AAA+ ATPase" evidence="1">
    <location>
        <begin position="42"/>
        <end position="171"/>
    </location>
</feature>
<dbReference type="Pfam" id="PF13401">
    <property type="entry name" value="AAA_22"/>
    <property type="match status" value="1"/>
</dbReference>
<dbReference type="OrthoDB" id="9780149at2"/>
<keyword evidence="3" id="KW-1185">Reference proteome</keyword>
<comment type="caution">
    <text evidence="2">The sequence shown here is derived from an EMBL/GenBank/DDBJ whole genome shotgun (WGS) entry which is preliminary data.</text>
</comment>
<dbReference type="PANTHER" id="PTHR35894">
    <property type="entry name" value="GENERAL SECRETION PATHWAY PROTEIN A-RELATED"/>
    <property type="match status" value="1"/>
</dbReference>
<dbReference type="InterPro" id="IPR049945">
    <property type="entry name" value="AAA_22"/>
</dbReference>
<proteinExistence type="predicted"/>
<evidence type="ECO:0000313" key="2">
    <source>
        <dbReference type="EMBL" id="KTD24732.1"/>
    </source>
</evidence>
<evidence type="ECO:0000259" key="1">
    <source>
        <dbReference type="Pfam" id="PF13401"/>
    </source>
</evidence>
<gene>
    <name evidence="2" type="ORF">Llan_0426</name>
</gene>
<name>A0A0W0VX58_9GAMM</name>
<organism evidence="2 3">
    <name type="scientific">Legionella lansingensis</name>
    <dbReference type="NCBI Taxonomy" id="45067"/>
    <lineage>
        <taxon>Bacteria</taxon>
        <taxon>Pseudomonadati</taxon>
        <taxon>Pseudomonadota</taxon>
        <taxon>Gammaproteobacteria</taxon>
        <taxon>Legionellales</taxon>
        <taxon>Legionellaceae</taxon>
        <taxon>Legionella</taxon>
    </lineage>
</organism>
<evidence type="ECO:0000313" key="3">
    <source>
        <dbReference type="Proteomes" id="UP000054869"/>
    </source>
</evidence>
<dbReference type="RefSeq" id="WP_051546200.1">
    <property type="nucleotide sequence ID" value="NZ_CAAAJD010000024.1"/>
</dbReference>
<dbReference type="GO" id="GO:0051301">
    <property type="term" value="P:cell division"/>
    <property type="evidence" value="ECO:0007669"/>
    <property type="project" value="UniProtKB-KW"/>
</dbReference>
<dbReference type="Proteomes" id="UP000054869">
    <property type="component" value="Unassembled WGS sequence"/>
</dbReference>
<accession>A0A0W0VX58</accession>
<dbReference type="GO" id="GO:0016887">
    <property type="term" value="F:ATP hydrolysis activity"/>
    <property type="evidence" value="ECO:0007669"/>
    <property type="project" value="InterPro"/>
</dbReference>
<dbReference type="Gene3D" id="3.40.50.300">
    <property type="entry name" value="P-loop containing nucleotide triphosphate hydrolases"/>
    <property type="match status" value="1"/>
</dbReference>
<dbReference type="EMBL" id="LNYI01000009">
    <property type="protein sequence ID" value="KTD24732.1"/>
    <property type="molecule type" value="Genomic_DNA"/>
</dbReference>
<dbReference type="SUPFAM" id="SSF52540">
    <property type="entry name" value="P-loop containing nucleoside triphosphate hydrolases"/>
    <property type="match status" value="1"/>
</dbReference>
<keyword evidence="2" id="KW-0131">Cell cycle</keyword>
<dbReference type="InterPro" id="IPR052026">
    <property type="entry name" value="ExeA_AAA_ATPase_DNA-bind"/>
</dbReference>
<sequence>MYLDFFNLKEFPFNQCSSTDYYYGFENHQDSMDVLLVGLQVNDGIIKITGDTGTGKSLLCRIFIEKIYKDFYPVYLSNPYITDFELLQAIAAELQISQNDVHQKNTLSKLIHDKALELQKENKKLVLIFDEAQCLSVENLEVIRILSNLEHNNSKLCQIILIGGLELDDKLKSLNHFLQRISFSCKLRPIKQKDLNNYLFHRLTMASKPGKNHGITITPKASKLLYKKTRGIPRLINIVFHKALMLAYSRGENDITKKIISKAIEDTEVINGKSALQKLYILLIKLTMRSARSM</sequence>
<reference evidence="2 3" key="1">
    <citation type="submission" date="2015-11" db="EMBL/GenBank/DDBJ databases">
        <title>Genomic analysis of 38 Legionella species identifies large and diverse effector repertoires.</title>
        <authorList>
            <person name="Burstein D."/>
            <person name="Amaro F."/>
            <person name="Zusman T."/>
            <person name="Lifshitz Z."/>
            <person name="Cohen O."/>
            <person name="Gilbert J.A."/>
            <person name="Pupko T."/>
            <person name="Shuman H.A."/>
            <person name="Segal G."/>
        </authorList>
    </citation>
    <scope>NUCLEOTIDE SEQUENCE [LARGE SCALE GENOMIC DNA]</scope>
    <source>
        <strain evidence="2 3">ATCC 49751</strain>
    </source>
</reference>
<dbReference type="PATRIC" id="fig|45067.4.peg.449"/>
<dbReference type="STRING" id="45067.Llan_0426"/>